<dbReference type="InterPro" id="IPR003542">
    <property type="entry name" value="Enbac_synth_compD-like"/>
</dbReference>
<evidence type="ECO:0000256" key="1">
    <source>
        <dbReference type="ARBA" id="ARBA00022679"/>
    </source>
</evidence>
<feature type="compositionally biased region" description="Basic and acidic residues" evidence="2">
    <location>
        <begin position="9"/>
        <end position="20"/>
    </location>
</feature>
<dbReference type="InterPro" id="IPR041354">
    <property type="entry name" value="4PPT_N"/>
</dbReference>
<accession>A0ABP3QEK0</accession>
<keyword evidence="1" id="KW-0808">Transferase</keyword>
<gene>
    <name evidence="5" type="ORF">GCM10010394_13380</name>
</gene>
<dbReference type="Pfam" id="PF17837">
    <property type="entry name" value="4PPT_N"/>
    <property type="match status" value="1"/>
</dbReference>
<proteinExistence type="predicted"/>
<dbReference type="Gene3D" id="3.90.470.20">
    <property type="entry name" value="4'-phosphopantetheinyl transferase domain"/>
    <property type="match status" value="1"/>
</dbReference>
<dbReference type="PRINTS" id="PR01399">
    <property type="entry name" value="ENTSNTHTASED"/>
</dbReference>
<feature type="domain" description="4'-phosphopantetheinyl transferase N-terminal" evidence="4">
    <location>
        <begin position="59"/>
        <end position="124"/>
    </location>
</feature>
<feature type="domain" description="4'-phosphopantetheinyl transferase" evidence="3">
    <location>
        <begin position="131"/>
        <end position="185"/>
    </location>
</feature>
<dbReference type="PANTHER" id="PTHR38096">
    <property type="entry name" value="ENTEROBACTIN SYNTHASE COMPONENT D"/>
    <property type="match status" value="1"/>
</dbReference>
<sequence length="238" mass="24682">MPDAPQARTHSDARPEDDSGRASAARSLRLLEPVLRAQGLGLGLAYAHDPAALPAGPGERELAAAMGPVRRRDFLAGRLAARRALAVPDSPATEILRDGRRPRFPVGHVGSISHSGGLAVALAAPATRCHAVGCDLELRELPLNTAHIVLGPDERTWPAGPQAARHLLAAFSAKEAAFKAFATLLPASRAPATLLAIGLRPVSGGFRARPRGGTGPVLDVQVRPAGPGVFSWAVAHDG</sequence>
<dbReference type="EMBL" id="BAAACA010000006">
    <property type="protein sequence ID" value="GAA0585738.1"/>
    <property type="molecule type" value="Genomic_DNA"/>
</dbReference>
<feature type="region of interest" description="Disordered" evidence="2">
    <location>
        <begin position="1"/>
        <end position="23"/>
    </location>
</feature>
<reference evidence="6" key="1">
    <citation type="journal article" date="2019" name="Int. J. Syst. Evol. Microbiol.">
        <title>The Global Catalogue of Microorganisms (GCM) 10K type strain sequencing project: providing services to taxonomists for standard genome sequencing and annotation.</title>
        <authorList>
            <consortium name="The Broad Institute Genomics Platform"/>
            <consortium name="The Broad Institute Genome Sequencing Center for Infectious Disease"/>
            <person name="Wu L."/>
            <person name="Ma J."/>
        </authorList>
    </citation>
    <scope>NUCLEOTIDE SEQUENCE [LARGE SCALE GENOMIC DNA]</scope>
    <source>
        <strain evidence="6">JCM 5067</strain>
    </source>
</reference>
<evidence type="ECO:0000259" key="3">
    <source>
        <dbReference type="Pfam" id="PF01648"/>
    </source>
</evidence>
<dbReference type="Pfam" id="PF01648">
    <property type="entry name" value="ACPS"/>
    <property type="match status" value="1"/>
</dbReference>
<comment type="caution">
    <text evidence="5">The sequence shown here is derived from an EMBL/GenBank/DDBJ whole genome shotgun (WGS) entry which is preliminary data.</text>
</comment>
<evidence type="ECO:0000259" key="4">
    <source>
        <dbReference type="Pfam" id="PF17837"/>
    </source>
</evidence>
<evidence type="ECO:0000313" key="5">
    <source>
        <dbReference type="EMBL" id="GAA0585738.1"/>
    </source>
</evidence>
<dbReference type="InterPro" id="IPR037143">
    <property type="entry name" value="4-PPantetheinyl_Trfase_dom_sf"/>
</dbReference>
<dbReference type="RefSeq" id="WP_344071086.1">
    <property type="nucleotide sequence ID" value="NZ_BAAACA010000006.1"/>
</dbReference>
<evidence type="ECO:0000256" key="2">
    <source>
        <dbReference type="SAM" id="MobiDB-lite"/>
    </source>
</evidence>
<dbReference type="PANTHER" id="PTHR38096:SF1">
    <property type="entry name" value="ENTEROBACTIN SYNTHASE COMPONENT D"/>
    <property type="match status" value="1"/>
</dbReference>
<protein>
    <recommendedName>
        <fullName evidence="7">Phosphopantetheinyl transferase</fullName>
    </recommendedName>
</protein>
<dbReference type="Proteomes" id="UP001500668">
    <property type="component" value="Unassembled WGS sequence"/>
</dbReference>
<dbReference type="InterPro" id="IPR008278">
    <property type="entry name" value="4-PPantetheinyl_Trfase_dom"/>
</dbReference>
<evidence type="ECO:0008006" key="7">
    <source>
        <dbReference type="Google" id="ProtNLM"/>
    </source>
</evidence>
<name>A0ABP3QEK0_9ACTN</name>
<evidence type="ECO:0000313" key="6">
    <source>
        <dbReference type="Proteomes" id="UP001500668"/>
    </source>
</evidence>
<keyword evidence="6" id="KW-1185">Reference proteome</keyword>
<dbReference type="SUPFAM" id="SSF56214">
    <property type="entry name" value="4'-phosphopantetheinyl transferase"/>
    <property type="match status" value="1"/>
</dbReference>
<organism evidence="5 6">
    <name type="scientific">Streptomyces crystallinus</name>
    <dbReference type="NCBI Taxonomy" id="68191"/>
    <lineage>
        <taxon>Bacteria</taxon>
        <taxon>Bacillati</taxon>
        <taxon>Actinomycetota</taxon>
        <taxon>Actinomycetes</taxon>
        <taxon>Kitasatosporales</taxon>
        <taxon>Streptomycetaceae</taxon>
        <taxon>Streptomyces</taxon>
    </lineage>
</organism>